<keyword evidence="7" id="KW-1185">Reference proteome</keyword>
<dbReference type="SUPFAM" id="SSF101148">
    <property type="entry name" value="Plant invertase/pectin methylesterase inhibitor"/>
    <property type="match status" value="1"/>
</dbReference>
<feature type="signal peptide" evidence="4">
    <location>
        <begin position="1"/>
        <end position="24"/>
    </location>
</feature>
<dbReference type="InterPro" id="IPR052421">
    <property type="entry name" value="PCW_Enzyme_Inhibitor"/>
</dbReference>
<accession>A0AAU9REF6</accession>
<dbReference type="AlphaFoldDB" id="A0AAU9REF6"/>
<sequence length="239" mass="25883">MKNSLQLLCLAFALFALFSSPSSSVVPSAAPSPAVTTATKGSGDETNETDFSAFMQWNILDLSDLKNTFKNLPDLSNLNISSLHVSPVVDSVCSGTDYAAECIVSILPLLRDFRKFEPKPIDVLRMEMSSLYEKANATLDLAKRLIVDQSTSRDVADVLDLCVDNYESLLEDLKDASVALDDGDFGRLESVVSAAIADVVTCSDAFTESPELESPMANVDAFLKKLCSNVLAISQMIYM</sequence>
<comment type="similarity">
    <text evidence="3">Belongs to the PMEI family.</text>
</comment>
<evidence type="ECO:0000256" key="1">
    <source>
        <dbReference type="ARBA" id="ARBA00022729"/>
    </source>
</evidence>
<evidence type="ECO:0000313" key="6">
    <source>
        <dbReference type="EMBL" id="CAH2039114.1"/>
    </source>
</evidence>
<dbReference type="NCBIfam" id="TIGR01614">
    <property type="entry name" value="PME_inhib"/>
    <property type="match status" value="1"/>
</dbReference>
<dbReference type="EMBL" id="OU466857">
    <property type="protein sequence ID" value="CAH2039114.1"/>
    <property type="molecule type" value="Genomic_DNA"/>
</dbReference>
<evidence type="ECO:0000256" key="3">
    <source>
        <dbReference type="ARBA" id="ARBA00038471"/>
    </source>
</evidence>
<feature type="domain" description="Pectinesterase inhibitor" evidence="5">
    <location>
        <begin position="84"/>
        <end position="233"/>
    </location>
</feature>
<dbReference type="SMART" id="SM00856">
    <property type="entry name" value="PMEI"/>
    <property type="match status" value="1"/>
</dbReference>
<evidence type="ECO:0000259" key="5">
    <source>
        <dbReference type="SMART" id="SM00856"/>
    </source>
</evidence>
<dbReference type="PANTHER" id="PTHR36710:SF21">
    <property type="entry name" value="PECTINESTERASE INHIBITOR DOMAIN-CONTAINING PROTEIN"/>
    <property type="match status" value="1"/>
</dbReference>
<dbReference type="GO" id="GO:0004857">
    <property type="term" value="F:enzyme inhibitor activity"/>
    <property type="evidence" value="ECO:0007669"/>
    <property type="project" value="InterPro"/>
</dbReference>
<dbReference type="Gene3D" id="1.20.140.40">
    <property type="entry name" value="Invertase/pectin methylesterase inhibitor family protein"/>
    <property type="match status" value="1"/>
</dbReference>
<proteinExistence type="inferred from homology"/>
<organism evidence="6 7">
    <name type="scientific">Thlaspi arvense</name>
    <name type="common">Field penny-cress</name>
    <dbReference type="NCBI Taxonomy" id="13288"/>
    <lineage>
        <taxon>Eukaryota</taxon>
        <taxon>Viridiplantae</taxon>
        <taxon>Streptophyta</taxon>
        <taxon>Embryophyta</taxon>
        <taxon>Tracheophyta</taxon>
        <taxon>Spermatophyta</taxon>
        <taxon>Magnoliopsida</taxon>
        <taxon>eudicotyledons</taxon>
        <taxon>Gunneridae</taxon>
        <taxon>Pentapetalae</taxon>
        <taxon>rosids</taxon>
        <taxon>malvids</taxon>
        <taxon>Brassicales</taxon>
        <taxon>Brassicaceae</taxon>
        <taxon>Thlaspideae</taxon>
        <taxon>Thlaspi</taxon>
    </lineage>
</organism>
<keyword evidence="1 4" id="KW-0732">Signal</keyword>
<name>A0AAU9REF6_THLAR</name>
<protein>
    <recommendedName>
        <fullName evidence="5">Pectinesterase inhibitor domain-containing protein</fullName>
    </recommendedName>
</protein>
<dbReference type="CDD" id="cd15800">
    <property type="entry name" value="PMEI-like_2"/>
    <property type="match status" value="1"/>
</dbReference>
<keyword evidence="2" id="KW-1015">Disulfide bond</keyword>
<dbReference type="Pfam" id="PF04043">
    <property type="entry name" value="PMEI"/>
    <property type="match status" value="1"/>
</dbReference>
<gene>
    <name evidence="6" type="ORF">TAV2_LOCUS161</name>
</gene>
<reference evidence="6 7" key="1">
    <citation type="submission" date="2022-03" db="EMBL/GenBank/DDBJ databases">
        <authorList>
            <person name="Nunn A."/>
            <person name="Chopra R."/>
            <person name="Nunn A."/>
            <person name="Contreras Garrido A."/>
        </authorList>
    </citation>
    <scope>NUCLEOTIDE SEQUENCE [LARGE SCALE GENOMIC DNA]</scope>
</reference>
<feature type="chain" id="PRO_5043482501" description="Pectinesterase inhibitor domain-containing protein" evidence="4">
    <location>
        <begin position="25"/>
        <end position="239"/>
    </location>
</feature>
<dbReference type="PANTHER" id="PTHR36710">
    <property type="entry name" value="PECTINESTERASE INHIBITOR-LIKE"/>
    <property type="match status" value="1"/>
</dbReference>
<evidence type="ECO:0000256" key="2">
    <source>
        <dbReference type="ARBA" id="ARBA00023157"/>
    </source>
</evidence>
<dbReference type="FunFam" id="1.20.140.40:FF:000003">
    <property type="entry name" value="Invertase/pectin methylesterase inhibitor family protein"/>
    <property type="match status" value="1"/>
</dbReference>
<dbReference type="Proteomes" id="UP000836841">
    <property type="component" value="Chromosome 1"/>
</dbReference>
<evidence type="ECO:0000313" key="7">
    <source>
        <dbReference type="Proteomes" id="UP000836841"/>
    </source>
</evidence>
<dbReference type="InterPro" id="IPR006501">
    <property type="entry name" value="Pectinesterase_inhib_dom"/>
</dbReference>
<dbReference type="InterPro" id="IPR035513">
    <property type="entry name" value="Invertase/methylesterase_inhib"/>
</dbReference>
<evidence type="ECO:0000256" key="4">
    <source>
        <dbReference type="SAM" id="SignalP"/>
    </source>
</evidence>